<dbReference type="Pfam" id="PF00005">
    <property type="entry name" value="ABC_tran"/>
    <property type="match status" value="1"/>
</dbReference>
<dbReference type="PANTHER" id="PTHR43820">
    <property type="entry name" value="HIGH-AFFINITY BRANCHED-CHAIN AMINO ACID TRANSPORT ATP-BINDING PROTEIN LIVF"/>
    <property type="match status" value="1"/>
</dbReference>
<dbReference type="PROSITE" id="PS50893">
    <property type="entry name" value="ABC_TRANSPORTER_2"/>
    <property type="match status" value="1"/>
</dbReference>
<reference evidence="7" key="1">
    <citation type="journal article" date="2014" name="Int. J. Syst. Evol. Microbiol.">
        <title>Complete genome sequence of Corynebacterium casei LMG S-19264T (=DSM 44701T), isolated from a smear-ripened cheese.</title>
        <authorList>
            <consortium name="US DOE Joint Genome Institute (JGI-PGF)"/>
            <person name="Walter F."/>
            <person name="Albersmeier A."/>
            <person name="Kalinowski J."/>
            <person name="Ruckert C."/>
        </authorList>
    </citation>
    <scope>NUCLEOTIDE SEQUENCE</scope>
    <source>
        <strain evidence="7">CGMCC 1.15320</strain>
    </source>
</reference>
<dbReference type="SUPFAM" id="SSF52540">
    <property type="entry name" value="P-loop containing nucleoside triphosphate hydrolases"/>
    <property type="match status" value="1"/>
</dbReference>
<dbReference type="PANTHER" id="PTHR43820:SF2">
    <property type="entry name" value="ABC TRANSPORTER ATP-BINDING PROTEIN"/>
    <property type="match status" value="1"/>
</dbReference>
<dbReference type="GO" id="GO:0015658">
    <property type="term" value="F:branched-chain amino acid transmembrane transporter activity"/>
    <property type="evidence" value="ECO:0007669"/>
    <property type="project" value="TreeGrafter"/>
</dbReference>
<evidence type="ECO:0000259" key="6">
    <source>
        <dbReference type="PROSITE" id="PS50893"/>
    </source>
</evidence>
<evidence type="ECO:0000256" key="3">
    <source>
        <dbReference type="ARBA" id="ARBA00022741"/>
    </source>
</evidence>
<dbReference type="GO" id="GO:0005524">
    <property type="term" value="F:ATP binding"/>
    <property type="evidence" value="ECO:0007669"/>
    <property type="project" value="UniProtKB-KW"/>
</dbReference>
<evidence type="ECO:0000256" key="1">
    <source>
        <dbReference type="ARBA" id="ARBA00005417"/>
    </source>
</evidence>
<keyword evidence="4 7" id="KW-0067">ATP-binding</keyword>
<evidence type="ECO:0000313" key="7">
    <source>
        <dbReference type="EMBL" id="GGA74087.1"/>
    </source>
</evidence>
<feature type="domain" description="ABC transporter" evidence="6">
    <location>
        <begin position="6"/>
        <end position="233"/>
    </location>
</feature>
<dbReference type="CDD" id="cd03224">
    <property type="entry name" value="ABC_TM1139_LivF_branched"/>
    <property type="match status" value="1"/>
</dbReference>
<protein>
    <submittedName>
        <fullName evidence="7">ABC transporter ATP-binding protein</fullName>
    </submittedName>
</protein>
<gene>
    <name evidence="7" type="ORF">GCM10011385_30110</name>
</gene>
<dbReference type="Proteomes" id="UP000636264">
    <property type="component" value="Unassembled WGS sequence"/>
</dbReference>
<sequence length="243" mass="26525">MSETLLELKDVRSGYHEAVVLDRISVSIAAGGSLAVLGRNGVGKTTFLLTIMGIVRPMRGTITFKGTEVSRLTPDRRALLGIGWVPQEREVFKSLSVEENLTVAARPGRWDLDAIYALFPRLKERRRNMGDQLSGGEQQMLAIARTLMTNPSLLLLDEPLEGLAPIIVEELTAAIRRMAQDEGLTLVLVEQHADVALKLTDRAIILERGLVAHEAPSADLLADRKTLDRYVGLKLDAPAANAG</sequence>
<dbReference type="Gene3D" id="3.40.50.300">
    <property type="entry name" value="P-loop containing nucleotide triphosphate hydrolases"/>
    <property type="match status" value="1"/>
</dbReference>
<dbReference type="InterPro" id="IPR017871">
    <property type="entry name" value="ABC_transporter-like_CS"/>
</dbReference>
<dbReference type="InterPro" id="IPR003593">
    <property type="entry name" value="AAA+_ATPase"/>
</dbReference>
<keyword evidence="2" id="KW-0813">Transport</keyword>
<dbReference type="InterPro" id="IPR027417">
    <property type="entry name" value="P-loop_NTPase"/>
</dbReference>
<dbReference type="GO" id="GO:0016887">
    <property type="term" value="F:ATP hydrolysis activity"/>
    <property type="evidence" value="ECO:0007669"/>
    <property type="project" value="InterPro"/>
</dbReference>
<evidence type="ECO:0000256" key="2">
    <source>
        <dbReference type="ARBA" id="ARBA00022448"/>
    </source>
</evidence>
<dbReference type="InterPro" id="IPR003439">
    <property type="entry name" value="ABC_transporter-like_ATP-bd"/>
</dbReference>
<dbReference type="PROSITE" id="PS00211">
    <property type="entry name" value="ABC_TRANSPORTER_1"/>
    <property type="match status" value="1"/>
</dbReference>
<comment type="caution">
    <text evidence="7">The sequence shown here is derived from an EMBL/GenBank/DDBJ whole genome shotgun (WGS) entry which is preliminary data.</text>
</comment>
<dbReference type="AlphaFoldDB" id="A0A916W7G3"/>
<accession>A0A916W7G3</accession>
<dbReference type="GO" id="GO:0015807">
    <property type="term" value="P:L-amino acid transport"/>
    <property type="evidence" value="ECO:0007669"/>
    <property type="project" value="TreeGrafter"/>
</dbReference>
<evidence type="ECO:0000256" key="4">
    <source>
        <dbReference type="ARBA" id="ARBA00022840"/>
    </source>
</evidence>
<proteinExistence type="inferred from homology"/>
<name>A0A916W7G3_9HYPH</name>
<keyword evidence="8" id="KW-1185">Reference proteome</keyword>
<dbReference type="InterPro" id="IPR052156">
    <property type="entry name" value="BCAA_Transport_ATP-bd_LivF"/>
</dbReference>
<organism evidence="7 8">
    <name type="scientific">Nitratireductor aestuarii</name>
    <dbReference type="NCBI Taxonomy" id="1735103"/>
    <lineage>
        <taxon>Bacteria</taxon>
        <taxon>Pseudomonadati</taxon>
        <taxon>Pseudomonadota</taxon>
        <taxon>Alphaproteobacteria</taxon>
        <taxon>Hyphomicrobiales</taxon>
        <taxon>Phyllobacteriaceae</taxon>
        <taxon>Nitratireductor</taxon>
    </lineage>
</organism>
<keyword evidence="5" id="KW-0029">Amino-acid transport</keyword>
<reference evidence="7" key="2">
    <citation type="submission" date="2020-09" db="EMBL/GenBank/DDBJ databases">
        <authorList>
            <person name="Sun Q."/>
            <person name="Zhou Y."/>
        </authorList>
    </citation>
    <scope>NUCLEOTIDE SEQUENCE</scope>
    <source>
        <strain evidence="7">CGMCC 1.15320</strain>
    </source>
</reference>
<keyword evidence="3" id="KW-0547">Nucleotide-binding</keyword>
<dbReference type="SMART" id="SM00382">
    <property type="entry name" value="AAA"/>
    <property type="match status" value="1"/>
</dbReference>
<dbReference type="EMBL" id="BMIF01000009">
    <property type="protein sequence ID" value="GGA74087.1"/>
    <property type="molecule type" value="Genomic_DNA"/>
</dbReference>
<evidence type="ECO:0000313" key="8">
    <source>
        <dbReference type="Proteomes" id="UP000636264"/>
    </source>
</evidence>
<comment type="similarity">
    <text evidence="1">Belongs to the ABC transporter superfamily.</text>
</comment>
<evidence type="ECO:0000256" key="5">
    <source>
        <dbReference type="ARBA" id="ARBA00022970"/>
    </source>
</evidence>
<dbReference type="RefSeq" id="WP_188721911.1">
    <property type="nucleotide sequence ID" value="NZ_BMIF01000009.1"/>
</dbReference>